<evidence type="ECO:0000313" key="1">
    <source>
        <dbReference type="EMBL" id="KOO39633.1"/>
    </source>
</evidence>
<dbReference type="CDD" id="cd16416">
    <property type="entry name" value="HAD_BsYqeG-like"/>
    <property type="match status" value="1"/>
</dbReference>
<name>A0A0M0KMK7_ALKHA</name>
<dbReference type="EMBL" id="LILD01000001">
    <property type="protein sequence ID" value="KOO39633.1"/>
    <property type="molecule type" value="Genomic_DNA"/>
</dbReference>
<dbReference type="Gene3D" id="3.40.50.1000">
    <property type="entry name" value="HAD superfamily/HAD-like"/>
    <property type="match status" value="1"/>
</dbReference>
<dbReference type="Pfam" id="PF09419">
    <property type="entry name" value="PGP_phosphatase"/>
    <property type="match status" value="1"/>
</dbReference>
<proteinExistence type="predicted"/>
<dbReference type="RefSeq" id="WP_053431542.1">
    <property type="nucleotide sequence ID" value="NZ_CP040441.1"/>
</dbReference>
<dbReference type="InterPro" id="IPR036412">
    <property type="entry name" value="HAD-like_sf"/>
</dbReference>
<dbReference type="PATRIC" id="fig|136160.3.peg.2993"/>
<accession>A0A0M0KMK7</accession>
<dbReference type="NCBIfam" id="TIGR01549">
    <property type="entry name" value="HAD-SF-IA-v1"/>
    <property type="match status" value="1"/>
</dbReference>
<gene>
    <name evidence="1" type="ORF">AMD02_12825</name>
</gene>
<dbReference type="AlphaFoldDB" id="A0A0M0KMK7"/>
<dbReference type="GO" id="GO:0008962">
    <property type="term" value="F:phosphatidylglycerophosphatase activity"/>
    <property type="evidence" value="ECO:0007669"/>
    <property type="project" value="InterPro"/>
</dbReference>
<comment type="caution">
    <text evidence="1">The sequence shown here is derived from an EMBL/GenBank/DDBJ whole genome shotgun (WGS) entry which is preliminary data.</text>
</comment>
<evidence type="ECO:0008006" key="2">
    <source>
        <dbReference type="Google" id="ProtNLM"/>
    </source>
</evidence>
<dbReference type="InterPro" id="IPR027706">
    <property type="entry name" value="PGP_Pase"/>
</dbReference>
<dbReference type="FunFam" id="3.40.50.1000:FF:000067">
    <property type="entry name" value="HAD phosphatase, family IIIA"/>
    <property type="match status" value="1"/>
</dbReference>
<dbReference type="SUPFAM" id="SSF56784">
    <property type="entry name" value="HAD-like"/>
    <property type="match status" value="1"/>
</dbReference>
<accession>A0A4Y7WEC4</accession>
<dbReference type="InterPro" id="IPR006439">
    <property type="entry name" value="HAD-SF_hydro_IA"/>
</dbReference>
<dbReference type="NCBIfam" id="TIGR01662">
    <property type="entry name" value="HAD-SF-IIIA"/>
    <property type="match status" value="1"/>
</dbReference>
<dbReference type="GO" id="GO:0005737">
    <property type="term" value="C:cytoplasm"/>
    <property type="evidence" value="ECO:0007669"/>
    <property type="project" value="TreeGrafter"/>
</dbReference>
<dbReference type="GeneID" id="87596944"/>
<dbReference type="PANTHER" id="PTHR19288:SF25">
    <property type="entry name" value="PHOSPHATIDYLGLYCEROPHOSPHATASE GEP4, MITOCHONDRIAL"/>
    <property type="match status" value="1"/>
</dbReference>
<organism evidence="1">
    <name type="scientific">Halalkalibacterium halodurans</name>
    <name type="common">Bacillus halodurans</name>
    <dbReference type="NCBI Taxonomy" id="86665"/>
    <lineage>
        <taxon>Bacteria</taxon>
        <taxon>Bacillati</taxon>
        <taxon>Bacillota</taxon>
        <taxon>Bacilli</taxon>
        <taxon>Bacillales</taxon>
        <taxon>Bacillaceae</taxon>
        <taxon>Halalkalibacterium (ex Joshi et al. 2022)</taxon>
    </lineage>
</organism>
<protein>
    <recommendedName>
        <fullName evidence="2">YqeG family HAD IIIA-type phosphatase</fullName>
    </recommendedName>
</protein>
<dbReference type="NCBIfam" id="TIGR01668">
    <property type="entry name" value="YqeG_hyp_ppase"/>
    <property type="match status" value="1"/>
</dbReference>
<dbReference type="InterPro" id="IPR023214">
    <property type="entry name" value="HAD_sf"/>
</dbReference>
<dbReference type="InterPro" id="IPR010021">
    <property type="entry name" value="PGPP1/Gep4"/>
</dbReference>
<reference evidence="1" key="1">
    <citation type="submission" date="2015-08" db="EMBL/GenBank/DDBJ databases">
        <title>Complete DNA Sequence of Pseudomonas syringae pv. actinidiae, the Causal Agent of Kiwifruit Canker Disease.</title>
        <authorList>
            <person name="Rikkerink E.H.A."/>
            <person name="Fineran P.C."/>
        </authorList>
    </citation>
    <scope>NUCLEOTIDE SEQUENCE</scope>
    <source>
        <strain evidence="1">DSM 13666</strain>
    </source>
</reference>
<dbReference type="PANTHER" id="PTHR19288">
    <property type="entry name" value="4-NITROPHENYLPHOSPHATASE-RELATED"/>
    <property type="match status" value="1"/>
</dbReference>
<sequence length="171" mass="19570">MLKSLLPNDYVKTVHDIPLEELKQQGIKGIITDLDNTLVEWDRPEATPEVKEWFQQVKNAGMKLTIVSNNSEKRVRSFAAPVQVNFIHSAKKPMTKAFVEACKQMNISVSEAVVVGDQIFTDVLGGNRANIHTILVVPVTDTDGVFTRFNRRMERYVLSWMRKKGMIHWEE</sequence>
<dbReference type="InterPro" id="IPR006549">
    <property type="entry name" value="HAD-SF_hydro_IIIA"/>
</dbReference>